<keyword evidence="5" id="KW-1185">Reference proteome</keyword>
<evidence type="ECO:0000259" key="3">
    <source>
        <dbReference type="PROSITE" id="PS51762"/>
    </source>
</evidence>
<dbReference type="InterPro" id="IPR008965">
    <property type="entry name" value="CBM2/CBM3_carb-bd_dom_sf"/>
</dbReference>
<organism evidence="4 5">
    <name type="scientific">Streptomyces kunmingensis</name>
    <dbReference type="NCBI Taxonomy" id="68225"/>
    <lineage>
        <taxon>Bacteria</taxon>
        <taxon>Bacillati</taxon>
        <taxon>Actinomycetota</taxon>
        <taxon>Actinomycetes</taxon>
        <taxon>Kitasatosporales</taxon>
        <taxon>Streptomycetaceae</taxon>
        <taxon>Streptomyces</taxon>
    </lineage>
</organism>
<feature type="domain" description="CBM3" evidence="2">
    <location>
        <begin position="43"/>
        <end position="196"/>
    </location>
</feature>
<evidence type="ECO:0000256" key="1">
    <source>
        <dbReference type="SAM" id="MobiDB-lite"/>
    </source>
</evidence>
<protein>
    <submittedName>
        <fullName evidence="4">Hydrolase</fullName>
    </submittedName>
</protein>
<evidence type="ECO:0000313" key="5">
    <source>
        <dbReference type="Proteomes" id="UP001352223"/>
    </source>
</evidence>
<dbReference type="InterPro" id="IPR013320">
    <property type="entry name" value="ConA-like_dom_sf"/>
</dbReference>
<dbReference type="RefSeq" id="WP_324767610.1">
    <property type="nucleotide sequence ID" value="NZ_BAAATS010000002.1"/>
</dbReference>
<dbReference type="EMBL" id="JAOZYB010000053">
    <property type="protein sequence ID" value="MEB3960515.1"/>
    <property type="molecule type" value="Genomic_DNA"/>
</dbReference>
<dbReference type="Gene3D" id="2.60.120.200">
    <property type="match status" value="1"/>
</dbReference>
<keyword evidence="4" id="KW-0378">Hydrolase</keyword>
<feature type="compositionally biased region" description="Low complexity" evidence="1">
    <location>
        <begin position="200"/>
        <end position="218"/>
    </location>
</feature>
<sequence length="483" mass="52296">MATSRRRSRGRSRTARAFKILLVVAVLAGAVVAAKPVWRHFHPEPPELTVRYRTETAASADAAQPWLEVFNTSEKTVRLSDVTLRYYFTADGAASYAYNCVEASVGCSNMTGTVKEMPSPSDGADHYLEIGFTQKAGTLKPGANSRGLQLQLYRTDHKPLRQDGDWSFDAAKKTYEKSERIPAYKRGVLVWGEAPGGADTGSASGPASGSSGAAAGKDAAPLPEGAFFDDFNYRGPKDTALFKHGWLVRTSKGGPGIESTWTAKGVSFPAADAETSGGQVLQLRASTDGTKAGTRQAALGTKDPSFRTGTYAARVHFTDKPTTGKNGDHVNQTYFTIGGSGEQYSELDNEYMPNGGWGAPGPKLDTTSWRHAGRNDRVTSKTERSLAGWHTMLITVEENEVTYSVDGKTLYRSGAAYAPRADMSINFNTWFIDLPFTGERAWDMQIDWVYHQTGEPLTAKAAEQAVKGFQGDGTSFFDTRPAS</sequence>
<dbReference type="Proteomes" id="UP001352223">
    <property type="component" value="Unassembled WGS sequence"/>
</dbReference>
<dbReference type="InterPro" id="IPR001956">
    <property type="entry name" value="CBM3"/>
</dbReference>
<dbReference type="SMART" id="SM01067">
    <property type="entry name" value="CBM_3"/>
    <property type="match status" value="1"/>
</dbReference>
<dbReference type="InterPro" id="IPR036966">
    <property type="entry name" value="CBM3_sf"/>
</dbReference>
<gene>
    <name evidence="4" type="ORF">OKJ48_09680</name>
</gene>
<comment type="caution">
    <text evidence="4">The sequence shown here is derived from an EMBL/GenBank/DDBJ whole genome shotgun (WGS) entry which is preliminary data.</text>
</comment>
<proteinExistence type="predicted"/>
<evidence type="ECO:0000313" key="4">
    <source>
        <dbReference type="EMBL" id="MEB3960515.1"/>
    </source>
</evidence>
<dbReference type="GO" id="GO:0016787">
    <property type="term" value="F:hydrolase activity"/>
    <property type="evidence" value="ECO:0007669"/>
    <property type="project" value="UniProtKB-KW"/>
</dbReference>
<accession>A0ABU6C9K8</accession>
<dbReference type="Pfam" id="PF00942">
    <property type="entry name" value="CBM_3"/>
    <property type="match status" value="1"/>
</dbReference>
<dbReference type="SUPFAM" id="SSF49384">
    <property type="entry name" value="Carbohydrate-binding domain"/>
    <property type="match status" value="1"/>
</dbReference>
<dbReference type="PROSITE" id="PS51762">
    <property type="entry name" value="GH16_2"/>
    <property type="match status" value="1"/>
</dbReference>
<dbReference type="CDD" id="cd00413">
    <property type="entry name" value="Glyco_hydrolase_16"/>
    <property type="match status" value="1"/>
</dbReference>
<reference evidence="4 5" key="1">
    <citation type="submission" date="2022-10" db="EMBL/GenBank/DDBJ databases">
        <authorList>
            <person name="Xie J."/>
            <person name="Shen N."/>
        </authorList>
    </citation>
    <scope>NUCLEOTIDE SEQUENCE [LARGE SCALE GENOMIC DNA]</scope>
    <source>
        <strain evidence="4 5">DSM 41681</strain>
    </source>
</reference>
<dbReference type="PROSITE" id="PS51172">
    <property type="entry name" value="CBM3"/>
    <property type="match status" value="1"/>
</dbReference>
<evidence type="ECO:0000259" key="2">
    <source>
        <dbReference type="PROSITE" id="PS51172"/>
    </source>
</evidence>
<dbReference type="Gene3D" id="2.60.40.710">
    <property type="entry name" value="Endoglucanase-like"/>
    <property type="match status" value="1"/>
</dbReference>
<dbReference type="InterPro" id="IPR000757">
    <property type="entry name" value="Beta-glucanase-like"/>
</dbReference>
<feature type="domain" description="GH16" evidence="3">
    <location>
        <begin position="215"/>
        <end position="457"/>
    </location>
</feature>
<name>A0ABU6C9K8_9ACTN</name>
<dbReference type="SUPFAM" id="SSF49899">
    <property type="entry name" value="Concanavalin A-like lectins/glucanases"/>
    <property type="match status" value="1"/>
</dbReference>
<feature type="region of interest" description="Disordered" evidence="1">
    <location>
        <begin position="197"/>
        <end position="218"/>
    </location>
</feature>